<dbReference type="InterPro" id="IPR006224">
    <property type="entry name" value="PsdUridine_synth_RluA-like_CS"/>
</dbReference>
<dbReference type="EMBL" id="JABBNU010000007">
    <property type="protein sequence ID" value="NMM49245.1"/>
    <property type="molecule type" value="Genomic_DNA"/>
</dbReference>
<dbReference type="Pfam" id="PF00849">
    <property type="entry name" value="PseudoU_synth_2"/>
    <property type="match status" value="1"/>
</dbReference>
<evidence type="ECO:0000256" key="1">
    <source>
        <dbReference type="ARBA" id="ARBA00010876"/>
    </source>
</evidence>
<sequence>MSQIIDQHIVLEYSPIKRLSDYAIGVFDDLPSRKSVKKAILENRILVDDEVANTGTWIKNGMVISLLEPKYQSRPEYTIDIPVIYEDDFLAVVNKPGGMLTSGNVFRSLENTLSHNLNITGNYLPRPVHRLDSATCGLVLIAKDKNIRIKLGELLKVRLVKKEYHAVVTGTPPDTGEIKLDIEGKKSKTIFYNLEKSKDQRFSLLKLIPVTGRTHQLRIHCSRMGFPIVGDKLYNGFNRGKGLFLCASKIEFDHPVTGERLKVKIDLPLKFRKLFNSD</sequence>
<comment type="similarity">
    <text evidence="1">Belongs to the pseudouridine synthase RluA family.</text>
</comment>
<reference evidence="4 5" key="1">
    <citation type="submission" date="2020-04" db="EMBL/GenBank/DDBJ databases">
        <title>Flammeovirgaceae bacterium KN852 isolated from deep sea.</title>
        <authorList>
            <person name="Zhang D.-C."/>
        </authorList>
    </citation>
    <scope>NUCLEOTIDE SEQUENCE [LARGE SCALE GENOMIC DNA]</scope>
    <source>
        <strain evidence="4 5">KN852</strain>
    </source>
</reference>
<dbReference type="AlphaFoldDB" id="A0A848J151"/>
<dbReference type="GO" id="GO:0003723">
    <property type="term" value="F:RNA binding"/>
    <property type="evidence" value="ECO:0007669"/>
    <property type="project" value="UniProtKB-KW"/>
</dbReference>
<dbReference type="SUPFAM" id="SSF55120">
    <property type="entry name" value="Pseudouridine synthase"/>
    <property type="match status" value="1"/>
</dbReference>
<dbReference type="GO" id="GO:0140098">
    <property type="term" value="F:catalytic activity, acting on RNA"/>
    <property type="evidence" value="ECO:0007669"/>
    <property type="project" value="UniProtKB-ARBA"/>
</dbReference>
<name>A0A848J151_9BACT</name>
<dbReference type="PANTHER" id="PTHR21600">
    <property type="entry name" value="MITOCHONDRIAL RNA PSEUDOURIDINE SYNTHASE"/>
    <property type="match status" value="1"/>
</dbReference>
<proteinExistence type="inferred from homology"/>
<gene>
    <name evidence="4" type="ORF">HH304_12610</name>
</gene>
<dbReference type="Proteomes" id="UP000559010">
    <property type="component" value="Unassembled WGS sequence"/>
</dbReference>
<dbReference type="GO" id="GO:0000455">
    <property type="term" value="P:enzyme-directed rRNA pseudouridine synthesis"/>
    <property type="evidence" value="ECO:0007669"/>
    <property type="project" value="TreeGrafter"/>
</dbReference>
<dbReference type="PROSITE" id="PS01129">
    <property type="entry name" value="PSI_RLU"/>
    <property type="match status" value="1"/>
</dbReference>
<accession>A0A848J151</accession>
<dbReference type="InterPro" id="IPR050188">
    <property type="entry name" value="RluA_PseudoU_synthase"/>
</dbReference>
<evidence type="ECO:0000313" key="4">
    <source>
        <dbReference type="EMBL" id="NMM49245.1"/>
    </source>
</evidence>
<dbReference type="RefSeq" id="WP_169682154.1">
    <property type="nucleotide sequence ID" value="NZ_JABBNU010000007.1"/>
</dbReference>
<dbReference type="PANTHER" id="PTHR21600:SF87">
    <property type="entry name" value="RNA PSEUDOURIDYLATE SYNTHASE DOMAIN-CONTAINING PROTEIN 1"/>
    <property type="match status" value="1"/>
</dbReference>
<evidence type="ECO:0000313" key="5">
    <source>
        <dbReference type="Proteomes" id="UP000559010"/>
    </source>
</evidence>
<keyword evidence="2" id="KW-0694">RNA-binding</keyword>
<keyword evidence="5" id="KW-1185">Reference proteome</keyword>
<dbReference type="Gene3D" id="3.30.2350.10">
    <property type="entry name" value="Pseudouridine synthase"/>
    <property type="match status" value="1"/>
</dbReference>
<dbReference type="CDD" id="cd02869">
    <property type="entry name" value="PseudoU_synth_RluA_like"/>
    <property type="match status" value="1"/>
</dbReference>
<feature type="domain" description="Pseudouridine synthase RsuA/RluA-like" evidence="3">
    <location>
        <begin position="91"/>
        <end position="222"/>
    </location>
</feature>
<evidence type="ECO:0000259" key="3">
    <source>
        <dbReference type="Pfam" id="PF00849"/>
    </source>
</evidence>
<dbReference type="InterPro" id="IPR020103">
    <property type="entry name" value="PsdUridine_synth_cat_dom_sf"/>
</dbReference>
<comment type="caution">
    <text evidence="4">The sequence shown here is derived from an EMBL/GenBank/DDBJ whole genome shotgun (WGS) entry which is preliminary data.</text>
</comment>
<organism evidence="4 5">
    <name type="scientific">Marinigracilibium pacificum</name>
    <dbReference type="NCBI Taxonomy" id="2729599"/>
    <lineage>
        <taxon>Bacteria</taxon>
        <taxon>Pseudomonadati</taxon>
        <taxon>Bacteroidota</taxon>
        <taxon>Cytophagia</taxon>
        <taxon>Cytophagales</taxon>
        <taxon>Flammeovirgaceae</taxon>
        <taxon>Marinigracilibium</taxon>
    </lineage>
</organism>
<dbReference type="PROSITE" id="PS50889">
    <property type="entry name" value="S4"/>
    <property type="match status" value="1"/>
</dbReference>
<evidence type="ECO:0000256" key="2">
    <source>
        <dbReference type="PROSITE-ProRule" id="PRU00182"/>
    </source>
</evidence>
<dbReference type="GO" id="GO:0009982">
    <property type="term" value="F:pseudouridine synthase activity"/>
    <property type="evidence" value="ECO:0007669"/>
    <property type="project" value="InterPro"/>
</dbReference>
<protein>
    <submittedName>
        <fullName evidence="4">RluA family pseudouridine synthase</fullName>
    </submittedName>
</protein>
<dbReference type="InterPro" id="IPR006145">
    <property type="entry name" value="PsdUridine_synth_RsuA/RluA"/>
</dbReference>